<feature type="domain" description="Aminoglycoside phosphotransferase" evidence="1">
    <location>
        <begin position="87"/>
        <end position="262"/>
    </location>
</feature>
<reference evidence="3" key="1">
    <citation type="submission" date="2015-05" db="EMBL/GenBank/DDBJ databases">
        <authorList>
            <person name="Fogelqvist Johan"/>
        </authorList>
    </citation>
    <scope>NUCLEOTIDE SEQUENCE [LARGE SCALE GENOMIC DNA]</scope>
</reference>
<accession>A0A0G4M5C9</accession>
<dbReference type="InterPro" id="IPR011009">
    <property type="entry name" value="Kinase-like_dom_sf"/>
</dbReference>
<evidence type="ECO:0000313" key="2">
    <source>
        <dbReference type="EMBL" id="CRK29160.1"/>
    </source>
</evidence>
<evidence type="ECO:0000313" key="3">
    <source>
        <dbReference type="Proteomes" id="UP000045706"/>
    </source>
</evidence>
<dbReference type="InterPro" id="IPR051678">
    <property type="entry name" value="AGP_Transferase"/>
</dbReference>
<dbReference type="InterPro" id="IPR002575">
    <property type="entry name" value="Aminoglycoside_PTrfase"/>
</dbReference>
<protein>
    <recommendedName>
        <fullName evidence="1">Aminoglycoside phosphotransferase domain-containing protein</fullName>
    </recommendedName>
</protein>
<dbReference type="PANTHER" id="PTHR21310">
    <property type="entry name" value="AMINOGLYCOSIDE PHOSPHOTRANSFERASE-RELATED-RELATED"/>
    <property type="match status" value="1"/>
</dbReference>
<proteinExistence type="predicted"/>
<dbReference type="Pfam" id="PF01636">
    <property type="entry name" value="APH"/>
    <property type="match status" value="1"/>
</dbReference>
<gene>
    <name evidence="2" type="ORF">BN1723_014248</name>
</gene>
<dbReference type="Gene3D" id="3.90.1200.10">
    <property type="match status" value="1"/>
</dbReference>
<name>A0A0G4M5C9_VERLO</name>
<evidence type="ECO:0000259" key="1">
    <source>
        <dbReference type="Pfam" id="PF01636"/>
    </source>
</evidence>
<dbReference type="AlphaFoldDB" id="A0A0G4M5C9"/>
<dbReference type="EMBL" id="CVQI01021890">
    <property type="protein sequence ID" value="CRK29160.1"/>
    <property type="molecule type" value="Genomic_DNA"/>
</dbReference>
<sequence length="346" mass="38238">MAEKPWAEQAIDQFFVARKSPTRTQCDKLALLITNGSAVHSVPVPGSLSYTVVCTKTQGQEQQDGEAIVVSFRESESGLDEGIAELARMVHGCLVPQSVSHGIANGSDPPIAIYTMPLLPGVTCLEALSYQADMDSDEEAKHICFITHLARYFARCWSAPQPMESRIRAEHQALISQRLARLMASPSVIVPISMLSELQTVLPLLFSSEYPQVLTHGDFSKTNVLVNPNTYEVTGIVDWSLATVQPFGIDLDCLYLMTGCMNLTGWHYFTCRPRLLETFWAEFWTSSGIMNNSGVNRENVRAMVDAAAKIGAVLRYAFDRNANGSPSEELSTSNDMSRMLKAWFVD</sequence>
<dbReference type="Proteomes" id="UP000045706">
    <property type="component" value="Unassembled WGS sequence"/>
</dbReference>
<dbReference type="SUPFAM" id="SSF56112">
    <property type="entry name" value="Protein kinase-like (PK-like)"/>
    <property type="match status" value="1"/>
</dbReference>
<organism evidence="2 3">
    <name type="scientific">Verticillium longisporum</name>
    <name type="common">Verticillium dahliae var. longisporum</name>
    <dbReference type="NCBI Taxonomy" id="100787"/>
    <lineage>
        <taxon>Eukaryota</taxon>
        <taxon>Fungi</taxon>
        <taxon>Dikarya</taxon>
        <taxon>Ascomycota</taxon>
        <taxon>Pezizomycotina</taxon>
        <taxon>Sordariomycetes</taxon>
        <taxon>Hypocreomycetidae</taxon>
        <taxon>Glomerellales</taxon>
        <taxon>Plectosphaerellaceae</taxon>
        <taxon>Verticillium</taxon>
    </lineage>
</organism>